<keyword evidence="2" id="KW-0238">DNA-binding</keyword>
<gene>
    <name evidence="6" type="primary">mta_1</name>
    <name evidence="6" type="ORF">NCTC13765_00918</name>
</gene>
<dbReference type="InterPro" id="IPR009061">
    <property type="entry name" value="DNA-bd_dom_put_sf"/>
</dbReference>
<dbReference type="PROSITE" id="PS50937">
    <property type="entry name" value="HTH_MERR_2"/>
    <property type="match status" value="1"/>
</dbReference>
<dbReference type="RefSeq" id="WP_018371397.1">
    <property type="nucleotide sequence ID" value="NZ_UHFR01000005.1"/>
</dbReference>
<evidence type="ECO:0000256" key="3">
    <source>
        <dbReference type="ARBA" id="ARBA00023159"/>
    </source>
</evidence>
<dbReference type="OrthoDB" id="9814833at2"/>
<dbReference type="CDD" id="cd01106">
    <property type="entry name" value="HTH_TipAL-Mta"/>
    <property type="match status" value="1"/>
</dbReference>
<evidence type="ECO:0000256" key="2">
    <source>
        <dbReference type="ARBA" id="ARBA00023125"/>
    </source>
</evidence>
<reference evidence="6" key="1">
    <citation type="submission" date="2018-06" db="EMBL/GenBank/DDBJ databases">
        <authorList>
            <consortium name="Pathogen Informatics"/>
            <person name="Doyle S."/>
        </authorList>
    </citation>
    <scope>NUCLEOTIDE SEQUENCE [LARGE SCALE GENOMIC DNA]</scope>
    <source>
        <strain evidence="6">NCTC13765</strain>
    </source>
</reference>
<dbReference type="InterPro" id="IPR036244">
    <property type="entry name" value="TipA-like_antibiotic-bd"/>
</dbReference>
<dbReference type="SMART" id="SM00422">
    <property type="entry name" value="HTH_MERR"/>
    <property type="match status" value="1"/>
</dbReference>
<dbReference type="Pfam" id="PF13411">
    <property type="entry name" value="MerR_1"/>
    <property type="match status" value="1"/>
</dbReference>
<dbReference type="InterPro" id="IPR000551">
    <property type="entry name" value="MerR-type_HTH_dom"/>
</dbReference>
<accession>A0A380KXK8</accession>
<evidence type="ECO:0000256" key="4">
    <source>
        <dbReference type="ARBA" id="ARBA00023163"/>
    </source>
</evidence>
<dbReference type="STRING" id="1123307.GCA_000380065_00712"/>
<evidence type="ECO:0000313" key="7">
    <source>
        <dbReference type="Proteomes" id="UP000254634"/>
    </source>
</evidence>
<dbReference type="GO" id="GO:0003700">
    <property type="term" value="F:DNA-binding transcription factor activity"/>
    <property type="evidence" value="ECO:0007669"/>
    <property type="project" value="InterPro"/>
</dbReference>
<keyword evidence="4" id="KW-0804">Transcription</keyword>
<organism evidence="6 7">
    <name type="scientific">Streptococcus massiliensis</name>
    <dbReference type="NCBI Taxonomy" id="313439"/>
    <lineage>
        <taxon>Bacteria</taxon>
        <taxon>Bacillati</taxon>
        <taxon>Bacillota</taxon>
        <taxon>Bacilli</taxon>
        <taxon>Lactobacillales</taxon>
        <taxon>Streptococcaceae</taxon>
        <taxon>Streptococcus</taxon>
    </lineage>
</organism>
<dbReference type="Gene3D" id="1.10.1660.10">
    <property type="match status" value="1"/>
</dbReference>
<dbReference type="Proteomes" id="UP000254634">
    <property type="component" value="Unassembled WGS sequence"/>
</dbReference>
<proteinExistence type="predicted"/>
<evidence type="ECO:0000259" key="5">
    <source>
        <dbReference type="PROSITE" id="PS50937"/>
    </source>
</evidence>
<dbReference type="Pfam" id="PF07739">
    <property type="entry name" value="TipAS"/>
    <property type="match status" value="1"/>
</dbReference>
<dbReference type="Gene3D" id="1.10.490.50">
    <property type="entry name" value="Antibiotic binding domain of TipA-like multidrug resistance regulators"/>
    <property type="match status" value="1"/>
</dbReference>
<keyword evidence="7" id="KW-1185">Reference proteome</keyword>
<feature type="domain" description="HTH merR-type" evidence="5">
    <location>
        <begin position="1"/>
        <end position="69"/>
    </location>
</feature>
<dbReference type="PANTHER" id="PTHR30204">
    <property type="entry name" value="REDOX-CYCLING DRUG-SENSING TRANSCRIPTIONAL ACTIVATOR SOXR"/>
    <property type="match status" value="1"/>
</dbReference>
<dbReference type="SUPFAM" id="SSF89082">
    <property type="entry name" value="Antibiotic binding domain of TipA-like multidrug resistance regulators"/>
    <property type="match status" value="1"/>
</dbReference>
<dbReference type="PANTHER" id="PTHR30204:SF90">
    <property type="entry name" value="HTH-TYPE TRANSCRIPTIONAL ACTIVATOR MTA"/>
    <property type="match status" value="1"/>
</dbReference>
<name>A0A380KXK8_9STRE</name>
<evidence type="ECO:0000256" key="1">
    <source>
        <dbReference type="ARBA" id="ARBA00023015"/>
    </source>
</evidence>
<sequence length="245" mass="27727">MYTIKQAAQLAGVSIKTLRHYDKIGLLVPHKDENAYRYYSDADLERLQLVLFYKLLGFSLAEISHLLSSSDEDLLPHLEKQLSLLEQESGRLATLIHTLQKTIQAQKGEILMTIEEKFQGFTYKDHKAYQDQAIATYGSEVIEEAQARQAGKEDEVTAAFNFIFQTFAEQKEAGLSVEAVENQKLAQDLHDLINTYGFDCSLEVFGAIGHGYVENPEFRKNLDKFGQDVTQYVSDSIQVYVTSAK</sequence>
<dbReference type="InterPro" id="IPR047057">
    <property type="entry name" value="MerR_fam"/>
</dbReference>
<dbReference type="EMBL" id="UHFR01000005">
    <property type="protein sequence ID" value="SUN76428.1"/>
    <property type="molecule type" value="Genomic_DNA"/>
</dbReference>
<keyword evidence="3" id="KW-0010">Activator</keyword>
<protein>
    <submittedName>
        <fullName evidence="6">Putative transcriptional regulator</fullName>
    </submittedName>
</protein>
<dbReference type="AlphaFoldDB" id="A0A380KXK8"/>
<dbReference type="SUPFAM" id="SSF46955">
    <property type="entry name" value="Putative DNA-binding domain"/>
    <property type="match status" value="1"/>
</dbReference>
<dbReference type="PRINTS" id="PR00040">
    <property type="entry name" value="HTHMERR"/>
</dbReference>
<evidence type="ECO:0000313" key="6">
    <source>
        <dbReference type="EMBL" id="SUN76428.1"/>
    </source>
</evidence>
<dbReference type="InterPro" id="IPR012925">
    <property type="entry name" value="TipAS_dom"/>
</dbReference>
<keyword evidence="1" id="KW-0805">Transcription regulation</keyword>
<dbReference type="GO" id="GO:0003677">
    <property type="term" value="F:DNA binding"/>
    <property type="evidence" value="ECO:0007669"/>
    <property type="project" value="UniProtKB-KW"/>
</dbReference>